<evidence type="ECO:0000313" key="2">
    <source>
        <dbReference type="Proteomes" id="UP001293254"/>
    </source>
</evidence>
<proteinExistence type="predicted"/>
<sequence>MNEQPSTQTPQVELSNEQAHPQTIVAILTANHQPSGTNQVSKRLMPQVRSLPKDPPLSTNHFRRTKIQGRMRTRTWFSLSVCLIQPCWRTRIVFCLRGLTVGRSFRR</sequence>
<dbReference type="Proteomes" id="UP001293254">
    <property type="component" value="Unassembled WGS sequence"/>
</dbReference>
<dbReference type="EMBL" id="JACGWO010000011">
    <property type="protein sequence ID" value="KAK4415110.1"/>
    <property type="molecule type" value="Genomic_DNA"/>
</dbReference>
<keyword evidence="2" id="KW-1185">Reference proteome</keyword>
<dbReference type="AlphaFoldDB" id="A0AAE1XNH6"/>
<accession>A0AAE1XNH6</accession>
<organism evidence="1 2">
    <name type="scientific">Sesamum alatum</name>
    <dbReference type="NCBI Taxonomy" id="300844"/>
    <lineage>
        <taxon>Eukaryota</taxon>
        <taxon>Viridiplantae</taxon>
        <taxon>Streptophyta</taxon>
        <taxon>Embryophyta</taxon>
        <taxon>Tracheophyta</taxon>
        <taxon>Spermatophyta</taxon>
        <taxon>Magnoliopsida</taxon>
        <taxon>eudicotyledons</taxon>
        <taxon>Gunneridae</taxon>
        <taxon>Pentapetalae</taxon>
        <taxon>asterids</taxon>
        <taxon>lamiids</taxon>
        <taxon>Lamiales</taxon>
        <taxon>Pedaliaceae</taxon>
        <taxon>Sesamum</taxon>
    </lineage>
</organism>
<evidence type="ECO:0000313" key="1">
    <source>
        <dbReference type="EMBL" id="KAK4415110.1"/>
    </source>
</evidence>
<protein>
    <submittedName>
        <fullName evidence="1">Uncharacterized protein</fullName>
    </submittedName>
</protein>
<reference evidence="1" key="2">
    <citation type="journal article" date="2024" name="Plant">
        <title>Genomic evolution and insights into agronomic trait innovations of Sesamum species.</title>
        <authorList>
            <person name="Miao H."/>
            <person name="Wang L."/>
            <person name="Qu L."/>
            <person name="Liu H."/>
            <person name="Sun Y."/>
            <person name="Le M."/>
            <person name="Wang Q."/>
            <person name="Wei S."/>
            <person name="Zheng Y."/>
            <person name="Lin W."/>
            <person name="Duan Y."/>
            <person name="Cao H."/>
            <person name="Xiong S."/>
            <person name="Wang X."/>
            <person name="Wei L."/>
            <person name="Li C."/>
            <person name="Ma Q."/>
            <person name="Ju M."/>
            <person name="Zhao R."/>
            <person name="Li G."/>
            <person name="Mu C."/>
            <person name="Tian Q."/>
            <person name="Mei H."/>
            <person name="Zhang T."/>
            <person name="Gao T."/>
            <person name="Zhang H."/>
        </authorList>
    </citation>
    <scope>NUCLEOTIDE SEQUENCE</scope>
    <source>
        <strain evidence="1">3651</strain>
    </source>
</reference>
<reference evidence="1" key="1">
    <citation type="submission" date="2020-06" db="EMBL/GenBank/DDBJ databases">
        <authorList>
            <person name="Li T."/>
            <person name="Hu X."/>
            <person name="Zhang T."/>
            <person name="Song X."/>
            <person name="Zhang H."/>
            <person name="Dai N."/>
            <person name="Sheng W."/>
            <person name="Hou X."/>
            <person name="Wei L."/>
        </authorList>
    </citation>
    <scope>NUCLEOTIDE SEQUENCE</scope>
    <source>
        <strain evidence="1">3651</strain>
        <tissue evidence="1">Leaf</tissue>
    </source>
</reference>
<gene>
    <name evidence="1" type="ORF">Salat_2618200</name>
</gene>
<comment type="caution">
    <text evidence="1">The sequence shown here is derived from an EMBL/GenBank/DDBJ whole genome shotgun (WGS) entry which is preliminary data.</text>
</comment>
<name>A0AAE1XNH6_9LAMI</name>